<keyword evidence="1" id="KW-1133">Transmembrane helix</keyword>
<organism evidence="2 3">
    <name type="scientific">Cytobacillus solani</name>
    <dbReference type="NCBI Taxonomy" id="1637975"/>
    <lineage>
        <taxon>Bacteria</taxon>
        <taxon>Bacillati</taxon>
        <taxon>Bacillota</taxon>
        <taxon>Bacilli</taxon>
        <taxon>Bacillales</taxon>
        <taxon>Bacillaceae</taxon>
        <taxon>Cytobacillus</taxon>
    </lineage>
</organism>
<evidence type="ECO:0000313" key="2">
    <source>
        <dbReference type="EMBL" id="KQL17857.1"/>
    </source>
</evidence>
<name>A0A0Q3QJ85_9BACI</name>
<proteinExistence type="predicted"/>
<feature type="transmembrane region" description="Helical" evidence="1">
    <location>
        <begin position="130"/>
        <end position="152"/>
    </location>
</feature>
<dbReference type="RefSeq" id="WP_056682451.1">
    <property type="nucleotide sequence ID" value="NZ_CP085712.1"/>
</dbReference>
<feature type="transmembrane region" description="Helical" evidence="1">
    <location>
        <begin position="26"/>
        <end position="47"/>
    </location>
</feature>
<protein>
    <submittedName>
        <fullName evidence="2">Uncharacterized protein</fullName>
    </submittedName>
</protein>
<dbReference type="STRING" id="1637975.AN957_04015"/>
<evidence type="ECO:0000313" key="3">
    <source>
        <dbReference type="Proteomes" id="UP000050996"/>
    </source>
</evidence>
<dbReference type="PATRIC" id="fig|1637975.4.peg.478"/>
<keyword evidence="1" id="KW-0472">Membrane</keyword>
<dbReference type="EMBL" id="LJIX01000006">
    <property type="protein sequence ID" value="KQL17857.1"/>
    <property type="molecule type" value="Genomic_DNA"/>
</dbReference>
<gene>
    <name evidence="2" type="ORF">AN957_04015</name>
</gene>
<reference evidence="2 3" key="1">
    <citation type="submission" date="2015-09" db="EMBL/GenBank/DDBJ databases">
        <title>Genome sequencing project for genomic taxonomy and phylogenomics of Bacillus-like bacteria.</title>
        <authorList>
            <person name="Liu B."/>
            <person name="Wang J."/>
            <person name="Zhu Y."/>
            <person name="Liu G."/>
            <person name="Chen Q."/>
            <person name="Chen Z."/>
            <person name="Lan J."/>
            <person name="Che J."/>
            <person name="Ge C."/>
            <person name="Shi H."/>
            <person name="Pan Z."/>
            <person name="Liu X."/>
        </authorList>
    </citation>
    <scope>NUCLEOTIDE SEQUENCE [LARGE SCALE GENOMIC DNA]</scope>
    <source>
        <strain evidence="2 3">FJAT-18043</strain>
    </source>
</reference>
<evidence type="ECO:0000256" key="1">
    <source>
        <dbReference type="SAM" id="Phobius"/>
    </source>
</evidence>
<feature type="transmembrane region" description="Helical" evidence="1">
    <location>
        <begin position="191"/>
        <end position="211"/>
    </location>
</feature>
<keyword evidence="1" id="KW-0812">Transmembrane</keyword>
<comment type="caution">
    <text evidence="2">The sequence shown here is derived from an EMBL/GenBank/DDBJ whole genome shotgun (WGS) entry which is preliminary data.</text>
</comment>
<dbReference type="AlphaFoldDB" id="A0A0Q3QJ85"/>
<feature type="transmembrane region" description="Helical" evidence="1">
    <location>
        <begin position="95"/>
        <end position="118"/>
    </location>
</feature>
<accession>A0A0Q3QJ85</accession>
<feature type="transmembrane region" description="Helical" evidence="1">
    <location>
        <begin position="159"/>
        <end position="179"/>
    </location>
</feature>
<dbReference type="Proteomes" id="UP000050996">
    <property type="component" value="Unassembled WGS sequence"/>
</dbReference>
<keyword evidence="3" id="KW-1185">Reference proteome</keyword>
<feature type="transmembrane region" description="Helical" evidence="1">
    <location>
        <begin position="53"/>
        <end position="74"/>
    </location>
</feature>
<sequence>MENLNHLSKKRLQIWQIAKVNLRHNFLPHFLLCILLLLLTPVLFGISSLDNRAAAVPLEIFISLTGILLLTPIFQPEQDSSIDEITSSKYISNTVVYLIRIAYSILTLITLISIFSLFMKVSASDMTLPLYLGAIVTAMFLGSIGLFTASIFRNIAVSYMVPIVYYALNFGGDLGNFYLFSMMGGEFKPKIWLFAGSLMFIILSIYAKWISSGHFKAIIMKKFHR</sequence>